<evidence type="ECO:0000313" key="3">
    <source>
        <dbReference type="Proteomes" id="UP001464923"/>
    </source>
</evidence>
<feature type="domain" description="Mycothiol-dependent maleylpyruvate isomerase metal-binding" evidence="1">
    <location>
        <begin position="25"/>
        <end position="75"/>
    </location>
</feature>
<dbReference type="InterPro" id="IPR017517">
    <property type="entry name" value="Maleyloyr_isom"/>
</dbReference>
<sequence>MNEQRAGMPDSGSSYEVEAVAARYRALAERMTARVVSIDDTGWVQPSPCEGWTARDVIDHVVEVQRWPLRATGTNVEDIPSCSVDPVGAWTAASSKLVALLEYPGRAAIEIDVAVAGSMSAAAAVDLIVCGDLAIHTWDLSRATGQDERMDLAEAARVKTQLEFLGDAIRGPGLHGTPLAPPAGADARIQLLAYAGRRAW</sequence>
<dbReference type="InterPro" id="IPR034660">
    <property type="entry name" value="DinB/YfiT-like"/>
</dbReference>
<comment type="caution">
    <text evidence="2">The sequence shown here is derived from an EMBL/GenBank/DDBJ whole genome shotgun (WGS) entry which is preliminary data.</text>
</comment>
<protein>
    <submittedName>
        <fullName evidence="2">TIGR03086 family metal-binding protein</fullName>
    </submittedName>
</protein>
<keyword evidence="3" id="KW-1185">Reference proteome</keyword>
<name>A0ABV1K247_9PSEU</name>
<gene>
    <name evidence="2" type="ORF">WHI96_26160</name>
</gene>
<dbReference type="Proteomes" id="UP001464923">
    <property type="component" value="Unassembled WGS sequence"/>
</dbReference>
<dbReference type="NCBIfam" id="TIGR03083">
    <property type="entry name" value="maleylpyruvate isomerase family mycothiol-dependent enzyme"/>
    <property type="match status" value="1"/>
</dbReference>
<evidence type="ECO:0000259" key="1">
    <source>
        <dbReference type="Pfam" id="PF11716"/>
    </source>
</evidence>
<dbReference type="SUPFAM" id="SSF109854">
    <property type="entry name" value="DinB/YfiT-like putative metalloenzymes"/>
    <property type="match status" value="1"/>
</dbReference>
<dbReference type="Pfam" id="PF11716">
    <property type="entry name" value="MDMPI_N"/>
    <property type="match status" value="1"/>
</dbReference>
<evidence type="ECO:0000313" key="2">
    <source>
        <dbReference type="EMBL" id="MEQ3542298.1"/>
    </source>
</evidence>
<dbReference type="RefSeq" id="WP_345645688.1">
    <property type="nucleotide sequence ID" value="NZ_BAABLY010000035.1"/>
</dbReference>
<organism evidence="2 3">
    <name type="scientific">Pseudonocardia tropica</name>
    <dbReference type="NCBI Taxonomy" id="681289"/>
    <lineage>
        <taxon>Bacteria</taxon>
        <taxon>Bacillati</taxon>
        <taxon>Actinomycetota</taxon>
        <taxon>Actinomycetes</taxon>
        <taxon>Pseudonocardiales</taxon>
        <taxon>Pseudonocardiaceae</taxon>
        <taxon>Pseudonocardia</taxon>
    </lineage>
</organism>
<dbReference type="InterPro" id="IPR017520">
    <property type="entry name" value="CHP03086"/>
</dbReference>
<dbReference type="Gene3D" id="1.20.120.450">
    <property type="entry name" value="dinb family like domain"/>
    <property type="match status" value="1"/>
</dbReference>
<proteinExistence type="predicted"/>
<dbReference type="InterPro" id="IPR024344">
    <property type="entry name" value="MDMPI_metal-binding"/>
</dbReference>
<reference evidence="2 3" key="1">
    <citation type="submission" date="2024-03" db="EMBL/GenBank/DDBJ databases">
        <title>Draft genome sequence of Pseudonocardia tropica JCM 19149.</title>
        <authorList>
            <person name="Butdee W."/>
            <person name="Duangmal K."/>
        </authorList>
    </citation>
    <scope>NUCLEOTIDE SEQUENCE [LARGE SCALE GENOMIC DNA]</scope>
    <source>
        <strain evidence="2 3">JCM 19149</strain>
    </source>
</reference>
<dbReference type="NCBIfam" id="TIGR03086">
    <property type="entry name" value="TIGR03086 family metal-binding protein"/>
    <property type="match status" value="1"/>
</dbReference>
<dbReference type="EMBL" id="JBEDNP010000030">
    <property type="protein sequence ID" value="MEQ3542298.1"/>
    <property type="molecule type" value="Genomic_DNA"/>
</dbReference>
<accession>A0ABV1K247</accession>